<sequence>MRSEIVPLHYADIVASSVTHISLCPSQPVFLSSSSSFQTWRPLSDGGSGPSGVTAAHHRPRLRCVTRPEGDGTTESRFSPHDDESSAQLWTQQLASLSSADSE</sequence>
<feature type="region of interest" description="Disordered" evidence="1">
    <location>
        <begin position="65"/>
        <end position="86"/>
    </location>
</feature>
<keyword evidence="3" id="KW-1185">Reference proteome</keyword>
<comment type="caution">
    <text evidence="2">The sequence shown here is derived from an EMBL/GenBank/DDBJ whole genome shotgun (WGS) entry which is preliminary data.</text>
</comment>
<dbReference type="Proteomes" id="UP000314294">
    <property type="component" value="Unassembled WGS sequence"/>
</dbReference>
<proteinExistence type="predicted"/>
<protein>
    <submittedName>
        <fullName evidence="2">Uncharacterized protein</fullName>
    </submittedName>
</protein>
<accession>A0A4Z2G9U3</accession>
<organism evidence="2 3">
    <name type="scientific">Liparis tanakae</name>
    <name type="common">Tanaka's snailfish</name>
    <dbReference type="NCBI Taxonomy" id="230148"/>
    <lineage>
        <taxon>Eukaryota</taxon>
        <taxon>Metazoa</taxon>
        <taxon>Chordata</taxon>
        <taxon>Craniata</taxon>
        <taxon>Vertebrata</taxon>
        <taxon>Euteleostomi</taxon>
        <taxon>Actinopterygii</taxon>
        <taxon>Neopterygii</taxon>
        <taxon>Teleostei</taxon>
        <taxon>Neoteleostei</taxon>
        <taxon>Acanthomorphata</taxon>
        <taxon>Eupercaria</taxon>
        <taxon>Perciformes</taxon>
        <taxon>Cottioidei</taxon>
        <taxon>Cottales</taxon>
        <taxon>Liparidae</taxon>
        <taxon>Liparis</taxon>
    </lineage>
</organism>
<evidence type="ECO:0000256" key="1">
    <source>
        <dbReference type="SAM" id="MobiDB-lite"/>
    </source>
</evidence>
<evidence type="ECO:0000313" key="3">
    <source>
        <dbReference type="Proteomes" id="UP000314294"/>
    </source>
</evidence>
<gene>
    <name evidence="2" type="ORF">EYF80_039454</name>
</gene>
<name>A0A4Z2G9U3_9TELE</name>
<dbReference type="EMBL" id="SRLO01000621">
    <property type="protein sequence ID" value="TNN50326.1"/>
    <property type="molecule type" value="Genomic_DNA"/>
</dbReference>
<evidence type="ECO:0000313" key="2">
    <source>
        <dbReference type="EMBL" id="TNN50326.1"/>
    </source>
</evidence>
<dbReference type="AlphaFoldDB" id="A0A4Z2G9U3"/>
<reference evidence="2 3" key="1">
    <citation type="submission" date="2019-03" db="EMBL/GenBank/DDBJ databases">
        <title>First draft genome of Liparis tanakae, snailfish: a comprehensive survey of snailfish specific genes.</title>
        <authorList>
            <person name="Kim W."/>
            <person name="Song I."/>
            <person name="Jeong J.-H."/>
            <person name="Kim D."/>
            <person name="Kim S."/>
            <person name="Ryu S."/>
            <person name="Song J.Y."/>
            <person name="Lee S.K."/>
        </authorList>
    </citation>
    <scope>NUCLEOTIDE SEQUENCE [LARGE SCALE GENOMIC DNA]</scope>
    <source>
        <tissue evidence="2">Muscle</tissue>
    </source>
</reference>